<evidence type="ECO:0000313" key="1">
    <source>
        <dbReference type="EMBL" id="MFB2896517.1"/>
    </source>
</evidence>
<name>A0ABV4XYI6_9CYAN</name>
<evidence type="ECO:0000313" key="2">
    <source>
        <dbReference type="Proteomes" id="UP001576784"/>
    </source>
</evidence>
<dbReference type="Proteomes" id="UP001576784">
    <property type="component" value="Unassembled WGS sequence"/>
</dbReference>
<reference evidence="1 2" key="1">
    <citation type="submission" date="2024-09" db="EMBL/GenBank/DDBJ databases">
        <title>Floridaenema gen nov. (Aerosakkonemataceae, Aerosakkonematales ord. nov., Cyanobacteria) from benthic tropical and subtropical fresh waters, with the description of four new species.</title>
        <authorList>
            <person name="Moretto J.A."/>
            <person name="Berthold D.E."/>
            <person name="Lefler F.W."/>
            <person name="Huang I.-S."/>
            <person name="Laughinghouse H. IV."/>
        </authorList>
    </citation>
    <scope>NUCLEOTIDE SEQUENCE [LARGE SCALE GENOMIC DNA]</scope>
    <source>
        <strain evidence="1 2">BLCC-F50</strain>
    </source>
</reference>
<sequence length="138" mass="15695">MIRGGIVKYVMRDVEIKKMAEIVTLELSESLAKKAKEIAALTHRKVEDLLVEWIDRAISELPVDSLPDEQVLALCELQMEPDRQETLSELLAGNREAQLNDAEFKQLDELMQVYRHGLLRKAQAFKVAVERGLKPAIN</sequence>
<comment type="caution">
    <text evidence="1">The sequence shown here is derived from an EMBL/GenBank/DDBJ whole genome shotgun (WGS) entry which is preliminary data.</text>
</comment>
<proteinExistence type="predicted"/>
<keyword evidence="2" id="KW-1185">Reference proteome</keyword>
<organism evidence="1 2">
    <name type="scientific">Floridaenema flaviceps BLCC-F50</name>
    <dbReference type="NCBI Taxonomy" id="3153642"/>
    <lineage>
        <taxon>Bacteria</taxon>
        <taxon>Bacillati</taxon>
        <taxon>Cyanobacteriota</taxon>
        <taxon>Cyanophyceae</taxon>
        <taxon>Oscillatoriophycideae</taxon>
        <taxon>Aerosakkonematales</taxon>
        <taxon>Aerosakkonemataceae</taxon>
        <taxon>Floridanema</taxon>
        <taxon>Floridanema flaviceps</taxon>
    </lineage>
</organism>
<dbReference type="EMBL" id="JBHFNR010000203">
    <property type="protein sequence ID" value="MFB2896517.1"/>
    <property type="molecule type" value="Genomic_DNA"/>
</dbReference>
<gene>
    <name evidence="1" type="ORF">ACE1CI_26695</name>
</gene>
<protein>
    <submittedName>
        <fullName evidence="1">Uncharacterized protein</fullName>
    </submittedName>
</protein>
<accession>A0ABV4XYI6</accession>